<protein>
    <submittedName>
        <fullName evidence="2">Uncharacterized protein</fullName>
    </submittedName>
</protein>
<sequence length="219" mass="23771">MASKEAQANNKSDLITKDAMYLFELMRDSPQPILLYITPYAEKTGTKANTIVKRLGEIKKRNGLNIITTTSPPSDVKSHTTPKPRASNPRVEIKRERKPNVAKISSPDSNNRGDVKVEESNTHAPGSPPVLGLPSPAASSPATPPSRWTTGANFSPAIAPGMVPGIAMSTPPMPLFMPQKRTFSEVNANANADADNHYVKHEDNNAVKKVKTEAWDMGF</sequence>
<feature type="region of interest" description="Disordered" evidence="1">
    <location>
        <begin position="63"/>
        <end position="153"/>
    </location>
</feature>
<dbReference type="HOGENOM" id="CLU_099912_0_0_1"/>
<proteinExistence type="predicted"/>
<organism evidence="2 3">
    <name type="scientific">Phialophora macrospora</name>
    <dbReference type="NCBI Taxonomy" id="1851006"/>
    <lineage>
        <taxon>Eukaryota</taxon>
        <taxon>Fungi</taxon>
        <taxon>Dikarya</taxon>
        <taxon>Ascomycota</taxon>
        <taxon>Pezizomycotina</taxon>
        <taxon>Eurotiomycetes</taxon>
        <taxon>Chaetothyriomycetidae</taxon>
        <taxon>Chaetothyriales</taxon>
        <taxon>Herpotrichiellaceae</taxon>
        <taxon>Phialophora</taxon>
    </lineage>
</organism>
<evidence type="ECO:0000313" key="2">
    <source>
        <dbReference type="EMBL" id="KIW68081.1"/>
    </source>
</evidence>
<evidence type="ECO:0000313" key="3">
    <source>
        <dbReference type="Proteomes" id="UP000054266"/>
    </source>
</evidence>
<reference evidence="2 3" key="1">
    <citation type="submission" date="2015-01" db="EMBL/GenBank/DDBJ databases">
        <title>The Genome Sequence of Capronia semiimmersa CBS27337.</title>
        <authorList>
            <consortium name="The Broad Institute Genomics Platform"/>
            <person name="Cuomo C."/>
            <person name="de Hoog S."/>
            <person name="Gorbushina A."/>
            <person name="Stielow B."/>
            <person name="Teixiera M."/>
            <person name="Abouelleil A."/>
            <person name="Chapman S.B."/>
            <person name="Priest M."/>
            <person name="Young S.K."/>
            <person name="Wortman J."/>
            <person name="Nusbaum C."/>
            <person name="Birren B."/>
        </authorList>
    </citation>
    <scope>NUCLEOTIDE SEQUENCE [LARGE SCALE GENOMIC DNA]</scope>
    <source>
        <strain evidence="2 3">CBS 27337</strain>
    </source>
</reference>
<feature type="compositionally biased region" description="Low complexity" evidence="1">
    <location>
        <begin position="129"/>
        <end position="141"/>
    </location>
</feature>
<dbReference type="EMBL" id="KN846958">
    <property type="protein sequence ID" value="KIW68081.1"/>
    <property type="molecule type" value="Genomic_DNA"/>
</dbReference>
<gene>
    <name evidence="2" type="ORF">PV04_04049</name>
</gene>
<dbReference type="Proteomes" id="UP000054266">
    <property type="component" value="Unassembled WGS sequence"/>
</dbReference>
<dbReference type="AlphaFoldDB" id="A0A0D2CSE8"/>
<keyword evidence="3" id="KW-1185">Reference proteome</keyword>
<evidence type="ECO:0000256" key="1">
    <source>
        <dbReference type="SAM" id="MobiDB-lite"/>
    </source>
</evidence>
<name>A0A0D2CSE8_9EURO</name>
<feature type="compositionally biased region" description="Basic and acidic residues" evidence="1">
    <location>
        <begin position="111"/>
        <end position="121"/>
    </location>
</feature>
<accession>A0A0D2CSE8</accession>